<dbReference type="AlphaFoldDB" id="A0A6G1QUK1"/>
<protein>
    <submittedName>
        <fullName evidence="1">Uncharacterized protein</fullName>
    </submittedName>
</protein>
<gene>
    <name evidence="1" type="ORF">EXN66_Car022073</name>
</gene>
<evidence type="ECO:0000313" key="1">
    <source>
        <dbReference type="EMBL" id="KAF3706381.1"/>
    </source>
</evidence>
<proteinExistence type="predicted"/>
<dbReference type="Proteomes" id="UP000503349">
    <property type="component" value="Chromosome 23"/>
</dbReference>
<dbReference type="EMBL" id="CM015734">
    <property type="protein sequence ID" value="KAF3706381.1"/>
    <property type="molecule type" value="Genomic_DNA"/>
</dbReference>
<reference evidence="2" key="2">
    <citation type="submission" date="2019-02" db="EMBL/GenBank/DDBJ databases">
        <title>Opniocepnalus argus Var Kimnra genome.</title>
        <authorList>
            <person name="Zhou C."/>
            <person name="Xiao S."/>
        </authorList>
    </citation>
    <scope>NUCLEOTIDE SEQUENCE [LARGE SCALE GENOMIC DNA]</scope>
</reference>
<name>A0A6G1QUK1_CHAAH</name>
<organism evidence="1 2">
    <name type="scientific">Channa argus</name>
    <name type="common">Northern snakehead</name>
    <name type="synonym">Ophicephalus argus</name>
    <dbReference type="NCBI Taxonomy" id="215402"/>
    <lineage>
        <taxon>Eukaryota</taxon>
        <taxon>Metazoa</taxon>
        <taxon>Chordata</taxon>
        <taxon>Craniata</taxon>
        <taxon>Vertebrata</taxon>
        <taxon>Euteleostomi</taxon>
        <taxon>Actinopterygii</taxon>
        <taxon>Neopterygii</taxon>
        <taxon>Teleostei</taxon>
        <taxon>Neoteleostei</taxon>
        <taxon>Acanthomorphata</taxon>
        <taxon>Anabantaria</taxon>
        <taxon>Anabantiformes</taxon>
        <taxon>Channoidei</taxon>
        <taxon>Channidae</taxon>
        <taxon>Channa</taxon>
    </lineage>
</organism>
<accession>A0A6G1QUK1</accession>
<evidence type="ECO:0000313" key="2">
    <source>
        <dbReference type="Proteomes" id="UP000503349"/>
    </source>
</evidence>
<reference evidence="1 2" key="1">
    <citation type="submission" date="2019-02" db="EMBL/GenBank/DDBJ databases">
        <title>Opniocepnalus argus genome.</title>
        <authorList>
            <person name="Zhou C."/>
            <person name="Xiao S."/>
        </authorList>
    </citation>
    <scope>NUCLEOTIDE SEQUENCE [LARGE SCALE GENOMIC DNA]</scope>
    <source>
        <strain evidence="1">OARG1902GOOAL</strain>
        <tissue evidence="1">Muscle</tissue>
    </source>
</reference>
<keyword evidence="2" id="KW-1185">Reference proteome</keyword>
<sequence>MHTTTCFFHLSTLGGDGGWETGYCGSSSSSGNGGGGNFTQSCVLGMTSLGGPAEVQCLGIAFVSAIGGSNGAEADARMRTESLFYLACDGEIQINSCQSGGPQGEGLWWSGRMGPEGGIEKGDLVED</sequence>